<name>A0A8H7S439_9FUNG</name>
<gene>
    <name evidence="2" type="ORF">INT45_003403</name>
</gene>
<dbReference type="Proteomes" id="UP000646827">
    <property type="component" value="Unassembled WGS sequence"/>
</dbReference>
<keyword evidence="1" id="KW-1133">Transmembrane helix</keyword>
<dbReference type="OrthoDB" id="2386090at2759"/>
<comment type="caution">
    <text evidence="2">The sequence shown here is derived from an EMBL/GenBank/DDBJ whole genome shotgun (WGS) entry which is preliminary data.</text>
</comment>
<evidence type="ECO:0000256" key="1">
    <source>
        <dbReference type="SAM" id="Phobius"/>
    </source>
</evidence>
<protein>
    <submittedName>
        <fullName evidence="2">Uncharacterized protein</fullName>
    </submittedName>
</protein>
<dbReference type="AlphaFoldDB" id="A0A8H7S439"/>
<feature type="transmembrane region" description="Helical" evidence="1">
    <location>
        <begin position="66"/>
        <end position="83"/>
    </location>
</feature>
<evidence type="ECO:0000313" key="3">
    <source>
        <dbReference type="Proteomes" id="UP000646827"/>
    </source>
</evidence>
<dbReference type="EMBL" id="JAEPRB010000100">
    <property type="protein sequence ID" value="KAG2221763.1"/>
    <property type="molecule type" value="Genomic_DNA"/>
</dbReference>
<proteinExistence type="predicted"/>
<keyword evidence="1" id="KW-0472">Membrane</keyword>
<sequence length="216" mass="24198">MLLSRGTLSIRPSCHVRFYSTPTQQSIPKKAAGAFTSNKHISQPVSLNKTLVYIGPFADSVQKYKMVATLFGACGLCAVPGLLSTGQAPVLAVALTGVSALIPAGFIHWYTRNLVTRLMVYDDIKTVERERRRPRDMKNDKWLGIETVSLFGRLKEHNMWLQDLKDVSLTSSTQQQSKMVIWEEQKKPNKGCRYALERAVVEADPYLQGLANRCPK</sequence>
<feature type="transmembrane region" description="Helical" evidence="1">
    <location>
        <begin position="89"/>
        <end position="110"/>
    </location>
</feature>
<accession>A0A8H7S439</accession>
<organism evidence="2 3">
    <name type="scientific">Circinella minor</name>
    <dbReference type="NCBI Taxonomy" id="1195481"/>
    <lineage>
        <taxon>Eukaryota</taxon>
        <taxon>Fungi</taxon>
        <taxon>Fungi incertae sedis</taxon>
        <taxon>Mucoromycota</taxon>
        <taxon>Mucoromycotina</taxon>
        <taxon>Mucoromycetes</taxon>
        <taxon>Mucorales</taxon>
        <taxon>Lichtheimiaceae</taxon>
        <taxon>Circinella</taxon>
    </lineage>
</organism>
<keyword evidence="3" id="KW-1185">Reference proteome</keyword>
<keyword evidence="1" id="KW-0812">Transmembrane</keyword>
<evidence type="ECO:0000313" key="2">
    <source>
        <dbReference type="EMBL" id="KAG2221763.1"/>
    </source>
</evidence>
<reference evidence="2 3" key="1">
    <citation type="submission" date="2020-12" db="EMBL/GenBank/DDBJ databases">
        <title>Metabolic potential, ecology and presence of endohyphal bacteria is reflected in genomic diversity of Mucoromycotina.</title>
        <authorList>
            <person name="Muszewska A."/>
            <person name="Okrasinska A."/>
            <person name="Steczkiewicz K."/>
            <person name="Drgas O."/>
            <person name="Orlowska M."/>
            <person name="Perlinska-Lenart U."/>
            <person name="Aleksandrzak-Piekarczyk T."/>
            <person name="Szatraj K."/>
            <person name="Zielenkiewicz U."/>
            <person name="Pilsyk S."/>
            <person name="Malc E."/>
            <person name="Mieczkowski P."/>
            <person name="Kruszewska J.S."/>
            <person name="Biernat P."/>
            <person name="Pawlowska J."/>
        </authorList>
    </citation>
    <scope>NUCLEOTIDE SEQUENCE [LARGE SCALE GENOMIC DNA]</scope>
    <source>
        <strain evidence="2 3">CBS 142.35</strain>
    </source>
</reference>